<keyword evidence="1" id="KW-0472">Membrane</keyword>
<dbReference type="SUPFAM" id="SSF103473">
    <property type="entry name" value="MFS general substrate transporter"/>
    <property type="match status" value="1"/>
</dbReference>
<feature type="transmembrane region" description="Helical" evidence="1">
    <location>
        <begin position="40"/>
        <end position="61"/>
    </location>
</feature>
<organism evidence="2 3">
    <name type="scientific">Bacillus oleivorans</name>
    <dbReference type="NCBI Taxonomy" id="1448271"/>
    <lineage>
        <taxon>Bacteria</taxon>
        <taxon>Bacillati</taxon>
        <taxon>Bacillota</taxon>
        <taxon>Bacilli</taxon>
        <taxon>Bacillales</taxon>
        <taxon>Bacillaceae</taxon>
        <taxon>Bacillus</taxon>
    </lineage>
</organism>
<proteinExistence type="predicted"/>
<evidence type="ECO:0000313" key="2">
    <source>
        <dbReference type="EMBL" id="SNX75464.1"/>
    </source>
</evidence>
<dbReference type="RefSeq" id="WP_245856046.1">
    <property type="nucleotide sequence ID" value="NZ_JBEPMQ010000015.1"/>
</dbReference>
<dbReference type="InterPro" id="IPR036259">
    <property type="entry name" value="MFS_trans_sf"/>
</dbReference>
<accession>A0A285D6K7</accession>
<keyword evidence="3" id="KW-1185">Reference proteome</keyword>
<sequence length="107" mass="11570">MLLLQIVLLIGGIAWALINVQAYPLVADLGGRNKIGFFTGLYYLFSMASAIIAPGLLGLLMDLFSHPALFYGAALSFFAAFYFLKKGSSIVQNQQETVDASKNSAEM</sequence>
<dbReference type="AlphaFoldDB" id="A0A285D6K7"/>
<keyword evidence="1" id="KW-0812">Transmembrane</keyword>
<feature type="transmembrane region" description="Helical" evidence="1">
    <location>
        <begin position="68"/>
        <end position="84"/>
    </location>
</feature>
<keyword evidence="1" id="KW-1133">Transmembrane helix</keyword>
<dbReference type="EMBL" id="OAOP01000012">
    <property type="protein sequence ID" value="SNX75464.1"/>
    <property type="molecule type" value="Genomic_DNA"/>
</dbReference>
<reference evidence="2 3" key="1">
    <citation type="submission" date="2017-08" db="EMBL/GenBank/DDBJ databases">
        <authorList>
            <person name="de Groot N.N."/>
        </authorList>
    </citation>
    <scope>NUCLEOTIDE SEQUENCE [LARGE SCALE GENOMIC DNA]</scope>
    <source>
        <strain evidence="2 3">JC228</strain>
    </source>
</reference>
<protein>
    <recommendedName>
        <fullName evidence="4">MFS transporter</fullName>
    </recommendedName>
</protein>
<name>A0A285D6K7_9BACI</name>
<evidence type="ECO:0000313" key="3">
    <source>
        <dbReference type="Proteomes" id="UP000219546"/>
    </source>
</evidence>
<dbReference type="Gene3D" id="1.20.1250.20">
    <property type="entry name" value="MFS general substrate transporter like domains"/>
    <property type="match status" value="1"/>
</dbReference>
<evidence type="ECO:0000256" key="1">
    <source>
        <dbReference type="SAM" id="Phobius"/>
    </source>
</evidence>
<dbReference type="Proteomes" id="UP000219546">
    <property type="component" value="Unassembled WGS sequence"/>
</dbReference>
<evidence type="ECO:0008006" key="4">
    <source>
        <dbReference type="Google" id="ProtNLM"/>
    </source>
</evidence>
<gene>
    <name evidence="2" type="ORF">SAMN05877753_112109</name>
</gene>